<dbReference type="SUPFAM" id="SSF56235">
    <property type="entry name" value="N-terminal nucleophile aminohydrolases (Ntn hydrolases)"/>
    <property type="match status" value="1"/>
</dbReference>
<evidence type="ECO:0000256" key="16">
    <source>
        <dbReference type="PIRSR" id="PIRSR600246-3"/>
    </source>
</evidence>
<dbReference type="Pfam" id="PF01112">
    <property type="entry name" value="Asparaginase_2"/>
    <property type="match status" value="1"/>
</dbReference>
<comment type="similarity">
    <text evidence="2">Belongs to the Ntn-hydrolase family.</text>
</comment>
<dbReference type="Proteomes" id="UP000001554">
    <property type="component" value="Chromosome 7"/>
</dbReference>
<evidence type="ECO:0000313" key="18">
    <source>
        <dbReference type="RefSeq" id="XP_035682652.1"/>
    </source>
</evidence>
<keyword evidence="7" id="KW-0378">Hydrolase</keyword>
<dbReference type="OMA" id="ILAAMEY"/>
<dbReference type="AlphaFoldDB" id="A0A9J7MVA8"/>
<sequence>MASSHPEVEPVLIVHGGAGPIVKISQTRVDSKLKGVKDAGKAGYKVLCEGGSALDAVQAAVMVMEENPEFNAGRGSRPTALGDVEMDAMIMDGSSLQVGSVACVKNIHHPIELARMVMDKTDHCMLVGVGANLFARQMGFPLVPTEELVREEHRKDAREHTKYTDAVTELLNPGKDDSHDTVGAVALDAQGNVAFATSTGGIRSQLPGRVGDSPLVGCGGYADNDIGAVTCTGHGESFMKCTIPTRILNKMEQGVSVADATDEALTYMKRRVNGTGGCIVIGRDGQTAVKCTDNRMMPWAIFQGDKVKFGINQGEQFEGTCISQV</sequence>
<evidence type="ECO:0000256" key="9">
    <source>
        <dbReference type="ARBA" id="ARBA00029701"/>
    </source>
</evidence>
<dbReference type="GO" id="GO:0006508">
    <property type="term" value="P:proteolysis"/>
    <property type="evidence" value="ECO:0007669"/>
    <property type="project" value="UniProtKB-KW"/>
</dbReference>
<comment type="catalytic activity">
    <reaction evidence="1">
        <text>Cleavage of a beta-linked Asp residue from the N-terminus of a polypeptide.</text>
        <dbReference type="EC" id="3.4.19.5"/>
    </reaction>
</comment>
<keyword evidence="6" id="KW-0645">Protease</keyword>
<evidence type="ECO:0000256" key="4">
    <source>
        <dbReference type="ARBA" id="ARBA00012920"/>
    </source>
</evidence>
<name>A0A9J7MVA8_BRAFL</name>
<dbReference type="GeneID" id="118420054"/>
<evidence type="ECO:0000256" key="12">
    <source>
        <dbReference type="ARBA" id="ARBA00030667"/>
    </source>
</evidence>
<dbReference type="PANTHER" id="PTHR10188">
    <property type="entry name" value="L-ASPARAGINASE"/>
    <property type="match status" value="1"/>
</dbReference>
<reference evidence="18" key="2">
    <citation type="submission" date="2025-08" db="UniProtKB">
        <authorList>
            <consortium name="RefSeq"/>
        </authorList>
    </citation>
    <scope>IDENTIFICATION</scope>
    <source>
        <strain evidence="18">S238N-H82</strain>
        <tissue evidence="18">Testes</tissue>
    </source>
</reference>
<dbReference type="PANTHER" id="PTHR10188:SF43">
    <property type="entry name" value="ASPARAGINASE (EUROFUNG)"/>
    <property type="match status" value="1"/>
</dbReference>
<feature type="binding site" evidence="15">
    <location>
        <begin position="232"/>
        <end position="235"/>
    </location>
    <ligand>
        <name>substrate</name>
    </ligand>
</feature>
<evidence type="ECO:0000256" key="14">
    <source>
        <dbReference type="PIRSR" id="PIRSR600246-1"/>
    </source>
</evidence>
<dbReference type="InterPro" id="IPR033844">
    <property type="entry name" value="ASRGL1_meta"/>
</dbReference>
<evidence type="ECO:0000313" key="17">
    <source>
        <dbReference type="Proteomes" id="UP000001554"/>
    </source>
</evidence>
<evidence type="ECO:0000256" key="6">
    <source>
        <dbReference type="ARBA" id="ARBA00022670"/>
    </source>
</evidence>
<dbReference type="FunFam" id="3.60.20.30:FF:000001">
    <property type="entry name" value="Isoaspartyl peptidase/L-asparaginase"/>
    <property type="match status" value="1"/>
</dbReference>
<feature type="binding site" evidence="15">
    <location>
        <begin position="209"/>
        <end position="212"/>
    </location>
    <ligand>
        <name>substrate</name>
    </ligand>
</feature>
<evidence type="ECO:0000256" key="3">
    <source>
        <dbReference type="ARBA" id="ARBA00012879"/>
    </source>
</evidence>
<accession>A0A9J7MVA8</accession>
<proteinExistence type="inferred from homology"/>
<comment type="catalytic activity">
    <reaction evidence="13">
        <text>L-asparagine + H2O = L-aspartate + NH4(+)</text>
        <dbReference type="Rhea" id="RHEA:21016"/>
        <dbReference type="ChEBI" id="CHEBI:15377"/>
        <dbReference type="ChEBI" id="CHEBI:28938"/>
        <dbReference type="ChEBI" id="CHEBI:29991"/>
        <dbReference type="ChEBI" id="CHEBI:58048"/>
        <dbReference type="EC" id="3.5.1.1"/>
    </reaction>
</comment>
<dbReference type="GO" id="GO:0004067">
    <property type="term" value="F:asparaginase activity"/>
    <property type="evidence" value="ECO:0007669"/>
    <property type="project" value="UniProtKB-EC"/>
</dbReference>
<evidence type="ECO:0000256" key="15">
    <source>
        <dbReference type="PIRSR" id="PIRSR600246-2"/>
    </source>
</evidence>
<organism evidence="17 18">
    <name type="scientific">Branchiostoma floridae</name>
    <name type="common">Florida lancelet</name>
    <name type="synonym">Amphioxus</name>
    <dbReference type="NCBI Taxonomy" id="7739"/>
    <lineage>
        <taxon>Eukaryota</taxon>
        <taxon>Metazoa</taxon>
        <taxon>Chordata</taxon>
        <taxon>Cephalochordata</taxon>
        <taxon>Leptocardii</taxon>
        <taxon>Amphioxiformes</taxon>
        <taxon>Branchiostomatidae</taxon>
        <taxon>Branchiostoma</taxon>
    </lineage>
</organism>
<protein>
    <recommendedName>
        <fullName evidence="5">Isoaspartyl peptidase/L-asparaginase</fullName>
        <ecNumber evidence="3">3.4.19.5</ecNumber>
        <ecNumber evidence="4">3.5.1.1</ecNumber>
    </recommendedName>
    <alternativeName>
        <fullName evidence="9">Asparaginase-like protein 1</fullName>
    </alternativeName>
    <alternativeName>
        <fullName evidence="12">Beta-aspartyl-peptidase</fullName>
    </alternativeName>
    <alternativeName>
        <fullName evidence="10">Isoaspartyl dipeptidase</fullName>
    </alternativeName>
    <alternativeName>
        <fullName evidence="11">L-asparagine amidohydrolase</fullName>
    </alternativeName>
</protein>
<dbReference type="InterPro" id="IPR029055">
    <property type="entry name" value="Ntn_hydrolases_N"/>
</dbReference>
<evidence type="ECO:0000256" key="5">
    <source>
        <dbReference type="ARBA" id="ARBA00022280"/>
    </source>
</evidence>
<dbReference type="EC" id="3.5.1.1" evidence="4"/>
<dbReference type="GO" id="GO:0033345">
    <property type="term" value="P:L-asparagine catabolic process via L-aspartate"/>
    <property type="evidence" value="ECO:0000318"/>
    <property type="project" value="GO_Central"/>
</dbReference>
<dbReference type="GO" id="GO:0008798">
    <property type="term" value="F:beta-aspartyl-peptidase activity"/>
    <property type="evidence" value="ECO:0007669"/>
    <property type="project" value="UniProtKB-EC"/>
</dbReference>
<dbReference type="EC" id="3.4.19.5" evidence="3"/>
<feature type="active site" description="Nucleophile" evidence="14">
    <location>
        <position position="181"/>
    </location>
</feature>
<evidence type="ECO:0000256" key="13">
    <source>
        <dbReference type="ARBA" id="ARBA00049366"/>
    </source>
</evidence>
<dbReference type="CDD" id="cd04702">
    <property type="entry name" value="ASRGL1_like"/>
    <property type="match status" value="1"/>
</dbReference>
<evidence type="ECO:0000256" key="1">
    <source>
        <dbReference type="ARBA" id="ARBA00000306"/>
    </source>
</evidence>
<evidence type="ECO:0000256" key="2">
    <source>
        <dbReference type="ARBA" id="ARBA00010872"/>
    </source>
</evidence>
<feature type="site" description="Cleavage; by autolysis" evidence="16">
    <location>
        <begin position="180"/>
        <end position="181"/>
    </location>
</feature>
<keyword evidence="17" id="KW-1185">Reference proteome</keyword>
<dbReference type="RefSeq" id="XP_035682652.1">
    <property type="nucleotide sequence ID" value="XM_035826759.1"/>
</dbReference>
<dbReference type="OrthoDB" id="2262349at2759"/>
<dbReference type="Gene3D" id="3.60.20.30">
    <property type="entry name" value="(Glycosyl)asparaginase"/>
    <property type="match status" value="1"/>
</dbReference>
<evidence type="ECO:0000256" key="11">
    <source>
        <dbReference type="ARBA" id="ARBA00030414"/>
    </source>
</evidence>
<dbReference type="GO" id="GO:0005737">
    <property type="term" value="C:cytoplasm"/>
    <property type="evidence" value="ECO:0000318"/>
    <property type="project" value="GO_Central"/>
</dbReference>
<gene>
    <name evidence="18" type="primary">LOC118420054</name>
</gene>
<evidence type="ECO:0000256" key="8">
    <source>
        <dbReference type="ARBA" id="ARBA00022813"/>
    </source>
</evidence>
<keyword evidence="8" id="KW-0068">Autocatalytic cleavage</keyword>
<dbReference type="InterPro" id="IPR000246">
    <property type="entry name" value="Peptidase_T2"/>
</dbReference>
<dbReference type="KEGG" id="bfo:118420054"/>
<evidence type="ECO:0000256" key="7">
    <source>
        <dbReference type="ARBA" id="ARBA00022801"/>
    </source>
</evidence>
<evidence type="ECO:0000256" key="10">
    <source>
        <dbReference type="ARBA" id="ARBA00029780"/>
    </source>
</evidence>
<reference evidence="17" key="1">
    <citation type="journal article" date="2020" name="Nat. Ecol. Evol.">
        <title>Deeply conserved synteny resolves early events in vertebrate evolution.</title>
        <authorList>
            <person name="Simakov O."/>
            <person name="Marletaz F."/>
            <person name="Yue J.X."/>
            <person name="O'Connell B."/>
            <person name="Jenkins J."/>
            <person name="Brandt A."/>
            <person name="Calef R."/>
            <person name="Tung C.H."/>
            <person name="Huang T.K."/>
            <person name="Schmutz J."/>
            <person name="Satoh N."/>
            <person name="Yu J.K."/>
            <person name="Putnam N.H."/>
            <person name="Green R.E."/>
            <person name="Rokhsar D.S."/>
        </authorList>
    </citation>
    <scope>NUCLEOTIDE SEQUENCE [LARGE SCALE GENOMIC DNA]</scope>
    <source>
        <strain evidence="17">S238N-H82</strain>
    </source>
</reference>